<evidence type="ECO:0000313" key="2">
    <source>
        <dbReference type="Proteomes" id="UP000765509"/>
    </source>
</evidence>
<sequence>MASSGHFDPSQTYDGYKAVEVLDPAFTEFLKKGEQLFQPYNPWSSQCHHFFIGKKPCKCLGAPISNIQWYLWSRKDGSFGRNFPVSEAPTPNATSGKRDVARWTNVGGPIPIDGRPIYSSSEVPISRINSQGVVNIVRIVSDSPTDPNAEGSDELDGEDVEVVPNSIGHQSVLHLPTCFQKISKPSNTKYLQKNPTSPFHYSIFYSSSFTKSFHFQACAGFTSEAITRPTSQEFTNGHLPNLTTCGQLQKEKRRLISFTISFCPIISAKGALAYPGYQRRIKYDTECPYC</sequence>
<reference evidence="1" key="1">
    <citation type="submission" date="2021-03" db="EMBL/GenBank/DDBJ databases">
        <title>Draft genome sequence of rust myrtle Austropuccinia psidii MF-1, a brazilian biotype.</title>
        <authorList>
            <person name="Quecine M.C."/>
            <person name="Pachon D.M.R."/>
            <person name="Bonatelli M.L."/>
            <person name="Correr F.H."/>
            <person name="Franceschini L.M."/>
            <person name="Leite T.F."/>
            <person name="Margarido G.R.A."/>
            <person name="Almeida C.A."/>
            <person name="Ferrarezi J.A."/>
            <person name="Labate C.A."/>
        </authorList>
    </citation>
    <scope>NUCLEOTIDE SEQUENCE</scope>
    <source>
        <strain evidence="1">MF-1</strain>
    </source>
</reference>
<gene>
    <name evidence="1" type="ORF">O181_072025</name>
</gene>
<dbReference type="EMBL" id="AVOT02037604">
    <property type="protein sequence ID" value="MBW0532310.1"/>
    <property type="molecule type" value="Genomic_DNA"/>
</dbReference>
<evidence type="ECO:0000313" key="1">
    <source>
        <dbReference type="EMBL" id="MBW0532310.1"/>
    </source>
</evidence>
<name>A0A9Q3F7V1_9BASI</name>
<accession>A0A9Q3F7V1</accession>
<keyword evidence="2" id="KW-1185">Reference proteome</keyword>
<comment type="caution">
    <text evidence="1">The sequence shown here is derived from an EMBL/GenBank/DDBJ whole genome shotgun (WGS) entry which is preliminary data.</text>
</comment>
<organism evidence="1 2">
    <name type="scientific">Austropuccinia psidii MF-1</name>
    <dbReference type="NCBI Taxonomy" id="1389203"/>
    <lineage>
        <taxon>Eukaryota</taxon>
        <taxon>Fungi</taxon>
        <taxon>Dikarya</taxon>
        <taxon>Basidiomycota</taxon>
        <taxon>Pucciniomycotina</taxon>
        <taxon>Pucciniomycetes</taxon>
        <taxon>Pucciniales</taxon>
        <taxon>Sphaerophragmiaceae</taxon>
        <taxon>Austropuccinia</taxon>
    </lineage>
</organism>
<protein>
    <submittedName>
        <fullName evidence="1">Uncharacterized protein</fullName>
    </submittedName>
</protein>
<dbReference type="AlphaFoldDB" id="A0A9Q3F7V1"/>
<dbReference type="Proteomes" id="UP000765509">
    <property type="component" value="Unassembled WGS sequence"/>
</dbReference>
<proteinExistence type="predicted"/>